<feature type="region of interest" description="Disordered" evidence="1">
    <location>
        <begin position="63"/>
        <end position="84"/>
    </location>
</feature>
<dbReference type="Proteomes" id="UP000800093">
    <property type="component" value="Unassembled WGS sequence"/>
</dbReference>
<proteinExistence type="predicted"/>
<dbReference type="EMBL" id="ML986627">
    <property type="protein sequence ID" value="KAF2263357.1"/>
    <property type="molecule type" value="Genomic_DNA"/>
</dbReference>
<accession>A0A9P4K8S9</accession>
<sequence length="152" mass="16530">MQGWQLRPQLLAPAPMSAMRAFDSCSGRWRSRGLGHTCKLTKRQGGRVAVDLPSSSALRETWPPVPTGACRRRGSSSSPPRSRSFLVDTCSPCLPCRSSNTDFGDALLEYTAAALQTICFGISPLEAGLALHDIFRYSSSNPSLRCHQPTFS</sequence>
<feature type="compositionally biased region" description="Low complexity" evidence="1">
    <location>
        <begin position="75"/>
        <end position="84"/>
    </location>
</feature>
<name>A0A9P4K8S9_9PLEO</name>
<evidence type="ECO:0000256" key="1">
    <source>
        <dbReference type="SAM" id="MobiDB-lite"/>
    </source>
</evidence>
<reference evidence="3" key="1">
    <citation type="journal article" date="2020" name="Stud. Mycol.">
        <title>101 Dothideomycetes genomes: A test case for predicting lifestyles and emergence of pathogens.</title>
        <authorList>
            <person name="Haridas S."/>
            <person name="Albert R."/>
            <person name="Binder M."/>
            <person name="Bloem J."/>
            <person name="LaButti K."/>
            <person name="Salamov A."/>
            <person name="Andreopoulos B."/>
            <person name="Baker S."/>
            <person name="Barry K."/>
            <person name="Bills G."/>
            <person name="Bluhm B."/>
            <person name="Cannon C."/>
            <person name="Castanera R."/>
            <person name="Culley D."/>
            <person name="Daum C."/>
            <person name="Ezra D."/>
            <person name="Gonzalez J."/>
            <person name="Henrissat B."/>
            <person name="Kuo A."/>
            <person name="Liang C."/>
            <person name="Lipzen A."/>
            <person name="Lutzoni F."/>
            <person name="Magnuson J."/>
            <person name="Mondo S."/>
            <person name="Nolan M."/>
            <person name="Ohm R."/>
            <person name="Pangilinan J."/>
            <person name="Park H.-J."/>
            <person name="Ramirez L."/>
            <person name="Alfaro M."/>
            <person name="Sun H."/>
            <person name="Tritt A."/>
            <person name="Yoshinaga Y."/>
            <person name="Zwiers L.-H."/>
            <person name="Turgeon B."/>
            <person name="Goodwin S."/>
            <person name="Spatafora J."/>
            <person name="Crous P."/>
            <person name="Grigoriev I."/>
        </authorList>
    </citation>
    <scope>NUCLEOTIDE SEQUENCE [LARGE SCALE GENOMIC DNA]</scope>
    <source>
        <strain evidence="3">CBS 304.66</strain>
    </source>
</reference>
<dbReference type="AlphaFoldDB" id="A0A9P4K8S9"/>
<organism evidence="2 3">
    <name type="scientific">Lojkania enalia</name>
    <dbReference type="NCBI Taxonomy" id="147567"/>
    <lineage>
        <taxon>Eukaryota</taxon>
        <taxon>Fungi</taxon>
        <taxon>Dikarya</taxon>
        <taxon>Ascomycota</taxon>
        <taxon>Pezizomycotina</taxon>
        <taxon>Dothideomycetes</taxon>
        <taxon>Pleosporomycetidae</taxon>
        <taxon>Pleosporales</taxon>
        <taxon>Pleosporales incertae sedis</taxon>
        <taxon>Lojkania</taxon>
    </lineage>
</organism>
<comment type="caution">
    <text evidence="2">The sequence shown here is derived from an EMBL/GenBank/DDBJ whole genome shotgun (WGS) entry which is preliminary data.</text>
</comment>
<keyword evidence="3" id="KW-1185">Reference proteome</keyword>
<gene>
    <name evidence="2" type="ORF">CC78DRAFT_581641</name>
</gene>
<protein>
    <submittedName>
        <fullName evidence="2">Uncharacterized protein</fullName>
    </submittedName>
</protein>
<evidence type="ECO:0000313" key="3">
    <source>
        <dbReference type="Proteomes" id="UP000800093"/>
    </source>
</evidence>
<evidence type="ECO:0000313" key="2">
    <source>
        <dbReference type="EMBL" id="KAF2263357.1"/>
    </source>
</evidence>